<evidence type="ECO:0000313" key="3">
    <source>
        <dbReference type="Proteomes" id="UP000001075"/>
    </source>
</evidence>
<dbReference type="Proteomes" id="UP000001075">
    <property type="component" value="Unassembled WGS sequence"/>
</dbReference>
<organism evidence="2 3">
    <name type="scientific">Cricetulus griseus</name>
    <name type="common">Chinese hamster</name>
    <name type="synonym">Cricetulus barabensis griseus</name>
    <dbReference type="NCBI Taxonomy" id="10029"/>
    <lineage>
        <taxon>Eukaryota</taxon>
        <taxon>Metazoa</taxon>
        <taxon>Chordata</taxon>
        <taxon>Craniata</taxon>
        <taxon>Vertebrata</taxon>
        <taxon>Euteleostomi</taxon>
        <taxon>Mammalia</taxon>
        <taxon>Eutheria</taxon>
        <taxon>Euarchontoglires</taxon>
        <taxon>Glires</taxon>
        <taxon>Rodentia</taxon>
        <taxon>Myomorpha</taxon>
        <taxon>Muroidea</taxon>
        <taxon>Cricetidae</taxon>
        <taxon>Cricetinae</taxon>
        <taxon>Cricetulus</taxon>
    </lineage>
</organism>
<feature type="region of interest" description="Disordered" evidence="1">
    <location>
        <begin position="107"/>
        <end position="127"/>
    </location>
</feature>
<evidence type="ECO:0000313" key="2">
    <source>
        <dbReference type="EMBL" id="EGV94799.1"/>
    </source>
</evidence>
<dbReference type="EMBL" id="JH000120">
    <property type="protein sequence ID" value="EGV94799.1"/>
    <property type="molecule type" value="Genomic_DNA"/>
</dbReference>
<gene>
    <name evidence="2" type="ORF">I79_004565</name>
</gene>
<name>G3H2W2_CRIGR</name>
<evidence type="ECO:0000256" key="1">
    <source>
        <dbReference type="SAM" id="MobiDB-lite"/>
    </source>
</evidence>
<accession>G3H2W2</accession>
<dbReference type="AlphaFoldDB" id="G3H2W2"/>
<proteinExistence type="predicted"/>
<sequence length="127" mass="13699">MPFPDFHQYLGGKNGRFGAKNGGPLTKGGRGLFKLWNGSLPRKASLGRKSGRGLRKIIPLRPMASLCAGPKGRPLLLVLPPPPPPRAGPKCSRGWEGRLRLSRARLRPGPLRSLGPVRTPKCSARVP</sequence>
<reference evidence="3" key="1">
    <citation type="journal article" date="2011" name="Nat. Biotechnol.">
        <title>The genomic sequence of the Chinese hamster ovary (CHO)-K1 cell line.</title>
        <authorList>
            <person name="Xu X."/>
            <person name="Nagarajan H."/>
            <person name="Lewis N.E."/>
            <person name="Pan S."/>
            <person name="Cai Z."/>
            <person name="Liu X."/>
            <person name="Chen W."/>
            <person name="Xie M."/>
            <person name="Wang W."/>
            <person name="Hammond S."/>
            <person name="Andersen M.R."/>
            <person name="Neff N."/>
            <person name="Passarelli B."/>
            <person name="Koh W."/>
            <person name="Fan H.C."/>
            <person name="Wang J."/>
            <person name="Gui Y."/>
            <person name="Lee K.H."/>
            <person name="Betenbaugh M.J."/>
            <person name="Quake S.R."/>
            <person name="Famili I."/>
            <person name="Palsson B.O."/>
            <person name="Wang J."/>
        </authorList>
    </citation>
    <scope>NUCLEOTIDE SEQUENCE [LARGE SCALE GENOMIC DNA]</scope>
    <source>
        <strain evidence="3">CHO K1 cell line</strain>
    </source>
</reference>
<dbReference type="InParanoid" id="G3H2W2"/>
<protein>
    <submittedName>
        <fullName evidence="2">Uncharacterized protein</fullName>
    </submittedName>
</protein>